<dbReference type="Proteomes" id="UP000007364">
    <property type="component" value="Unassembled WGS sequence"/>
</dbReference>
<name>K2PZJ8_9FLAO</name>
<comment type="caution">
    <text evidence="2">The sequence shown here is derived from an EMBL/GenBank/DDBJ whole genome shotgun (WGS) entry which is preliminary data.</text>
</comment>
<protein>
    <recommendedName>
        <fullName evidence="4">Lipocalin-like domain-containing protein</fullName>
    </recommendedName>
</protein>
<dbReference type="EMBL" id="AMSG01000001">
    <property type="protein sequence ID" value="EKF56829.1"/>
    <property type="molecule type" value="Genomic_DNA"/>
</dbReference>
<feature type="signal peptide" evidence="1">
    <location>
        <begin position="1"/>
        <end position="23"/>
    </location>
</feature>
<evidence type="ECO:0000256" key="1">
    <source>
        <dbReference type="SAM" id="SignalP"/>
    </source>
</evidence>
<proteinExistence type="predicted"/>
<dbReference type="Pfam" id="PF16395">
    <property type="entry name" value="DUF5004"/>
    <property type="match status" value="1"/>
</dbReference>
<dbReference type="RefSeq" id="WP_008990158.1">
    <property type="nucleotide sequence ID" value="NZ_AMSG01000001.1"/>
</dbReference>
<gene>
    <name evidence="2" type="ORF">I215_01405</name>
</gene>
<dbReference type="AlphaFoldDB" id="K2PZJ8"/>
<keyword evidence="1" id="KW-0732">Signal</keyword>
<keyword evidence="3" id="KW-1185">Reference proteome</keyword>
<feature type="chain" id="PRO_5003862962" description="Lipocalin-like domain-containing protein" evidence="1">
    <location>
        <begin position="24"/>
        <end position="184"/>
    </location>
</feature>
<accession>K2PZJ8</accession>
<sequence length="184" mass="20298">MKKQKLMAVVLFAALTGVFVSCNDDDNQCIPDYTGALSADETAFAGEWHLTAIESSEEIDLTDDDEDNPSTDIFAQQSDCQNDLQYDFGTDRIYKYSARTNVEDCEDSPAAIEGTWKFGGSTLGLITACTESVVELDVNDQRTTFSYTISTFFTKESGERIEIDVTHTFTKGPIVPTPPVEEAE</sequence>
<evidence type="ECO:0000313" key="3">
    <source>
        <dbReference type="Proteomes" id="UP000007364"/>
    </source>
</evidence>
<evidence type="ECO:0008006" key="4">
    <source>
        <dbReference type="Google" id="ProtNLM"/>
    </source>
</evidence>
<dbReference type="STRING" id="555500.I215_01405"/>
<dbReference type="PROSITE" id="PS51257">
    <property type="entry name" value="PROKAR_LIPOPROTEIN"/>
    <property type="match status" value="1"/>
</dbReference>
<organism evidence="2 3">
    <name type="scientific">Galbibacter marinus</name>
    <dbReference type="NCBI Taxonomy" id="555500"/>
    <lineage>
        <taxon>Bacteria</taxon>
        <taxon>Pseudomonadati</taxon>
        <taxon>Bacteroidota</taxon>
        <taxon>Flavobacteriia</taxon>
        <taxon>Flavobacteriales</taxon>
        <taxon>Flavobacteriaceae</taxon>
        <taxon>Galbibacter</taxon>
    </lineage>
</organism>
<dbReference type="InterPro" id="IPR032168">
    <property type="entry name" value="DUF5004"/>
</dbReference>
<dbReference type="eggNOG" id="ENOG5032STR">
    <property type="taxonomic scope" value="Bacteria"/>
</dbReference>
<dbReference type="OrthoDB" id="1447101at2"/>
<reference evidence="2 3" key="1">
    <citation type="journal article" date="2012" name="J. Bacteriol.">
        <title>Genome Sequence of Galbibacter marinum Type Strain ck-I2-15.</title>
        <authorList>
            <person name="Lai Q."/>
            <person name="Li C."/>
            <person name="Shao Z."/>
        </authorList>
    </citation>
    <scope>NUCLEOTIDE SEQUENCE [LARGE SCALE GENOMIC DNA]</scope>
    <source>
        <strain evidence="3">ck-I2-15</strain>
    </source>
</reference>
<evidence type="ECO:0000313" key="2">
    <source>
        <dbReference type="EMBL" id="EKF56829.1"/>
    </source>
</evidence>